<proteinExistence type="predicted"/>
<keyword evidence="1" id="KW-0472">Membrane</keyword>
<dbReference type="PANTHER" id="PTHR33356:SF34">
    <property type="match status" value="1"/>
</dbReference>
<dbReference type="EMBL" id="JAFEMO010000012">
    <property type="protein sequence ID" value="KAH7554163.1"/>
    <property type="molecule type" value="Genomic_DNA"/>
</dbReference>
<dbReference type="PANTHER" id="PTHR33356">
    <property type="entry name" value="TIP41-LIKE PROTEIN"/>
    <property type="match status" value="1"/>
</dbReference>
<sequence length="260" mass="29713">MAEFPPNLDDGELYLPSDIFLNQKVPTRFNPHHHHLSYMDDLAHHLTALSLLQQTRPNHPLKVPHNLEVGLTTRFRPPVRTRVVDPLRPPSYYGLHGGLQVEVGQRPFSAPLCDIHLPKPSSTPIDRVLQRQTNRLVQQNRVLPNQGSGFGFRGGLTRESGGTGVFHPRIINNFTPSGSNAKKKQSESSFLGFFFFTILVFKGIKQSFIVCIFVMAGVRDKEEMQKSEQRKSMKRVEVSKREDCYYHLPPEMGLPRDWTY</sequence>
<evidence type="ECO:0000313" key="2">
    <source>
        <dbReference type="EMBL" id="KAH7554163.1"/>
    </source>
</evidence>
<evidence type="ECO:0000256" key="1">
    <source>
        <dbReference type="SAM" id="Phobius"/>
    </source>
</evidence>
<gene>
    <name evidence="2" type="ORF">JRO89_XS12G0124100</name>
</gene>
<protein>
    <submittedName>
        <fullName evidence="2">Uncharacterized protein</fullName>
    </submittedName>
</protein>
<dbReference type="Proteomes" id="UP000827721">
    <property type="component" value="Unassembled WGS sequence"/>
</dbReference>
<keyword evidence="3" id="KW-1185">Reference proteome</keyword>
<comment type="caution">
    <text evidence="2">The sequence shown here is derived from an EMBL/GenBank/DDBJ whole genome shotgun (WGS) entry which is preliminary data.</text>
</comment>
<keyword evidence="1" id="KW-0812">Transmembrane</keyword>
<organism evidence="2 3">
    <name type="scientific">Xanthoceras sorbifolium</name>
    <dbReference type="NCBI Taxonomy" id="99658"/>
    <lineage>
        <taxon>Eukaryota</taxon>
        <taxon>Viridiplantae</taxon>
        <taxon>Streptophyta</taxon>
        <taxon>Embryophyta</taxon>
        <taxon>Tracheophyta</taxon>
        <taxon>Spermatophyta</taxon>
        <taxon>Magnoliopsida</taxon>
        <taxon>eudicotyledons</taxon>
        <taxon>Gunneridae</taxon>
        <taxon>Pentapetalae</taxon>
        <taxon>rosids</taxon>
        <taxon>malvids</taxon>
        <taxon>Sapindales</taxon>
        <taxon>Sapindaceae</taxon>
        <taxon>Xanthoceroideae</taxon>
        <taxon>Xanthoceras</taxon>
    </lineage>
</organism>
<evidence type="ECO:0000313" key="3">
    <source>
        <dbReference type="Proteomes" id="UP000827721"/>
    </source>
</evidence>
<name>A0ABQ8HCE6_9ROSI</name>
<reference evidence="2 3" key="1">
    <citation type="submission" date="2021-02" db="EMBL/GenBank/DDBJ databases">
        <title>Plant Genome Project.</title>
        <authorList>
            <person name="Zhang R.-G."/>
        </authorList>
    </citation>
    <scope>NUCLEOTIDE SEQUENCE [LARGE SCALE GENOMIC DNA]</scope>
    <source>
        <tissue evidence="2">Leaves</tissue>
    </source>
</reference>
<feature type="transmembrane region" description="Helical" evidence="1">
    <location>
        <begin position="190"/>
        <end position="216"/>
    </location>
</feature>
<keyword evidence="1" id="KW-1133">Transmembrane helix</keyword>
<accession>A0ABQ8HCE6</accession>